<dbReference type="InterPro" id="IPR029058">
    <property type="entry name" value="AB_hydrolase_fold"/>
</dbReference>
<dbReference type="GO" id="GO:0016042">
    <property type="term" value="P:lipid catabolic process"/>
    <property type="evidence" value="ECO:0007669"/>
    <property type="project" value="InterPro"/>
</dbReference>
<dbReference type="SUPFAM" id="SSF53474">
    <property type="entry name" value="alpha/beta-Hydrolases"/>
    <property type="match status" value="1"/>
</dbReference>
<dbReference type="PANTHER" id="PTHR34853">
    <property type="match status" value="1"/>
</dbReference>
<keyword evidence="2" id="KW-0732">Signal</keyword>
<name>A0A8K0RWA6_9HYPO</name>
<evidence type="ECO:0000256" key="1">
    <source>
        <dbReference type="ARBA" id="ARBA00022801"/>
    </source>
</evidence>
<dbReference type="InterPro" id="IPR005152">
    <property type="entry name" value="Lipase_secreted"/>
</dbReference>
<dbReference type="Pfam" id="PF03583">
    <property type="entry name" value="LIP"/>
    <property type="match status" value="1"/>
</dbReference>
<evidence type="ECO:0000313" key="4">
    <source>
        <dbReference type="Proteomes" id="UP000813427"/>
    </source>
</evidence>
<keyword evidence="1" id="KW-0378">Hydrolase</keyword>
<dbReference type="EMBL" id="JAGPXF010000004">
    <property type="protein sequence ID" value="KAH7245208.1"/>
    <property type="molecule type" value="Genomic_DNA"/>
</dbReference>
<dbReference type="AlphaFoldDB" id="A0A8K0RWA6"/>
<organism evidence="3 4">
    <name type="scientific">Fusarium tricinctum</name>
    <dbReference type="NCBI Taxonomy" id="61284"/>
    <lineage>
        <taxon>Eukaryota</taxon>
        <taxon>Fungi</taxon>
        <taxon>Dikarya</taxon>
        <taxon>Ascomycota</taxon>
        <taxon>Pezizomycotina</taxon>
        <taxon>Sordariomycetes</taxon>
        <taxon>Hypocreomycetidae</taxon>
        <taxon>Hypocreales</taxon>
        <taxon>Nectriaceae</taxon>
        <taxon>Fusarium</taxon>
        <taxon>Fusarium tricinctum species complex</taxon>
    </lineage>
</organism>
<keyword evidence="4" id="KW-1185">Reference proteome</keyword>
<dbReference type="GO" id="GO:0004806">
    <property type="term" value="F:triacylglycerol lipase activity"/>
    <property type="evidence" value="ECO:0007669"/>
    <property type="project" value="InterPro"/>
</dbReference>
<dbReference type="PANTHER" id="PTHR34853:SF5">
    <property type="entry name" value="LIP-DOMAIN-CONTAINING PROTEIN-RELATED"/>
    <property type="match status" value="1"/>
</dbReference>
<proteinExistence type="predicted"/>
<dbReference type="Proteomes" id="UP000813427">
    <property type="component" value="Unassembled WGS sequence"/>
</dbReference>
<accession>A0A8K0RWA6</accession>
<comment type="caution">
    <text evidence="3">The sequence shown here is derived from an EMBL/GenBank/DDBJ whole genome shotgun (WGS) entry which is preliminary data.</text>
</comment>
<feature type="signal peptide" evidence="2">
    <location>
        <begin position="1"/>
        <end position="19"/>
    </location>
</feature>
<gene>
    <name evidence="3" type="ORF">BKA59DRAFT_544539</name>
</gene>
<reference evidence="3" key="1">
    <citation type="journal article" date="2021" name="Nat. Commun.">
        <title>Genetic determinants of endophytism in the Arabidopsis root mycobiome.</title>
        <authorList>
            <person name="Mesny F."/>
            <person name="Miyauchi S."/>
            <person name="Thiergart T."/>
            <person name="Pickel B."/>
            <person name="Atanasova L."/>
            <person name="Karlsson M."/>
            <person name="Huettel B."/>
            <person name="Barry K.W."/>
            <person name="Haridas S."/>
            <person name="Chen C."/>
            <person name="Bauer D."/>
            <person name="Andreopoulos W."/>
            <person name="Pangilinan J."/>
            <person name="LaButti K."/>
            <person name="Riley R."/>
            <person name="Lipzen A."/>
            <person name="Clum A."/>
            <person name="Drula E."/>
            <person name="Henrissat B."/>
            <person name="Kohler A."/>
            <person name="Grigoriev I.V."/>
            <person name="Martin F.M."/>
            <person name="Hacquard S."/>
        </authorList>
    </citation>
    <scope>NUCLEOTIDE SEQUENCE</scope>
    <source>
        <strain evidence="3">MPI-SDFR-AT-0068</strain>
    </source>
</reference>
<dbReference type="Gene3D" id="3.40.50.1820">
    <property type="entry name" value="alpha/beta hydrolase"/>
    <property type="match status" value="1"/>
</dbReference>
<sequence>MFPRLILFLFATFSTVGLSAPLEEPRVALPVLPTEDSFYQVPDNINDYPPGTIINYRKPPAPIAAFGISPVNLKSTWQILYRTNDNFDKATATVLTVLVPYKADYTKVLSYQIAEDAAYIGCAPSYAFQFASATGGPLGTIVTQAELLLIEAALEQGWVVISPDHEGPKAAYLANKLAGYATLDGIRAAINSANFTGIAADPRVAMWGYSGGSIASAAAAELQQSYAPELRIAGAALGGTVPKITSVIKSINKSPLAGIIPAGMIGLGQQYPELGAILDAGVLPKYKAKFDAVAKQCFVADVLSFFSQDVVSMLKDPAILNQEPAKSILEENALGKHSPSIPLFIYKSIQDQVSPIKDTDDLVKTYCSGGTKIQYNRDLISEHGSLAIVGAGKALSWLIDIMNGKGEPSQCRTNNVVTSLADIRGLATLSSALIQALLDLAGKPVGPVIIG</sequence>
<protein>
    <submittedName>
        <fullName evidence="3">Secretory lipase</fullName>
    </submittedName>
</protein>
<dbReference type="Gene3D" id="1.10.260.130">
    <property type="match status" value="1"/>
</dbReference>
<dbReference type="OrthoDB" id="2373480at2759"/>
<evidence type="ECO:0000256" key="2">
    <source>
        <dbReference type="SAM" id="SignalP"/>
    </source>
</evidence>
<feature type="chain" id="PRO_5035457640" evidence="2">
    <location>
        <begin position="20"/>
        <end position="451"/>
    </location>
</feature>
<evidence type="ECO:0000313" key="3">
    <source>
        <dbReference type="EMBL" id="KAH7245208.1"/>
    </source>
</evidence>